<dbReference type="SUPFAM" id="SSF52777">
    <property type="entry name" value="CoA-dependent acyltransferases"/>
    <property type="match status" value="4"/>
</dbReference>
<dbReference type="GO" id="GO:0044550">
    <property type="term" value="P:secondary metabolite biosynthetic process"/>
    <property type="evidence" value="ECO:0007669"/>
    <property type="project" value="UniProtKB-ARBA"/>
</dbReference>
<dbReference type="SUPFAM" id="SSF47336">
    <property type="entry name" value="ACP-like"/>
    <property type="match status" value="1"/>
</dbReference>
<dbReference type="InterPro" id="IPR025110">
    <property type="entry name" value="AMP-bd_C"/>
</dbReference>
<dbReference type="InterPro" id="IPR023213">
    <property type="entry name" value="CAT-like_dom_sf"/>
</dbReference>
<organism evidence="7 8">
    <name type="scientific">Nostoc punctiforme (strain ATCC 29133 / PCC 73102)</name>
    <dbReference type="NCBI Taxonomy" id="63737"/>
    <lineage>
        <taxon>Bacteria</taxon>
        <taxon>Bacillati</taxon>
        <taxon>Cyanobacteriota</taxon>
        <taxon>Cyanophyceae</taxon>
        <taxon>Nostocales</taxon>
        <taxon>Nostocaceae</taxon>
        <taxon>Nostoc</taxon>
    </lineage>
</organism>
<dbReference type="EMBL" id="CP001037">
    <property type="protein sequence ID" value="ACC81847.1"/>
    <property type="molecule type" value="Genomic_DNA"/>
</dbReference>
<dbReference type="PANTHER" id="PTHR45398">
    <property type="match status" value="1"/>
</dbReference>
<dbReference type="HOGENOM" id="CLU_000022_2_2_3"/>
<dbReference type="Proteomes" id="UP000001191">
    <property type="component" value="Chromosome"/>
</dbReference>
<dbReference type="eggNOG" id="COG1020">
    <property type="taxonomic scope" value="Bacteria"/>
</dbReference>
<dbReference type="FunFam" id="3.30.300.30:FF:000010">
    <property type="entry name" value="Enterobactin synthetase component F"/>
    <property type="match status" value="1"/>
</dbReference>
<name>B2J0Z6_NOSP7</name>
<dbReference type="GO" id="GO:0017000">
    <property type="term" value="P:antibiotic biosynthetic process"/>
    <property type="evidence" value="ECO:0007669"/>
    <property type="project" value="UniProtKB-KW"/>
</dbReference>
<keyword evidence="5" id="KW-0045">Antibiotic biosynthesis</keyword>
<dbReference type="PROSITE" id="PS50075">
    <property type="entry name" value="CARRIER"/>
    <property type="match status" value="1"/>
</dbReference>
<gene>
    <name evidence="7" type="ordered locus">Npun_R3436</name>
</gene>
<dbReference type="Gene3D" id="3.30.300.30">
    <property type="match status" value="1"/>
</dbReference>
<dbReference type="InterPro" id="IPR045851">
    <property type="entry name" value="AMP-bd_C_sf"/>
</dbReference>
<dbReference type="InterPro" id="IPR010071">
    <property type="entry name" value="AA_adenyl_dom"/>
</dbReference>
<evidence type="ECO:0000256" key="4">
    <source>
        <dbReference type="ARBA" id="ARBA00022553"/>
    </source>
</evidence>
<dbReference type="FunFam" id="2.30.38.10:FF:000001">
    <property type="entry name" value="Non-ribosomal peptide synthetase PvdI"/>
    <property type="match status" value="1"/>
</dbReference>
<dbReference type="STRING" id="63737.Npun_R3436"/>
<dbReference type="Pfam" id="PF00550">
    <property type="entry name" value="PP-binding"/>
    <property type="match status" value="1"/>
</dbReference>
<evidence type="ECO:0000313" key="7">
    <source>
        <dbReference type="EMBL" id="ACC81847.1"/>
    </source>
</evidence>
<dbReference type="Gene3D" id="3.40.50.980">
    <property type="match status" value="2"/>
</dbReference>
<dbReference type="PROSITE" id="PS00012">
    <property type="entry name" value="PHOSPHOPANTETHEINE"/>
    <property type="match status" value="1"/>
</dbReference>
<dbReference type="FunFam" id="1.10.1200.10:FF:000005">
    <property type="entry name" value="Nonribosomal peptide synthetase 1"/>
    <property type="match status" value="1"/>
</dbReference>
<dbReference type="CDD" id="cd19534">
    <property type="entry name" value="E_NRPS"/>
    <property type="match status" value="1"/>
</dbReference>
<reference evidence="8" key="1">
    <citation type="submission" date="2008-04" db="EMBL/GenBank/DDBJ databases">
        <title>Complete sequence of chromosome of Nostoc punctiforme ATCC 29133.</title>
        <authorList>
            <consortium name="US DOE Joint Genome Institute"/>
            <person name="Copeland A."/>
            <person name="Lucas S."/>
            <person name="Lapidus A."/>
            <person name="Glavina del Rio T."/>
            <person name="Dalin E."/>
            <person name="Tice H."/>
            <person name="Pitluck S."/>
            <person name="Chain P."/>
            <person name="Malfatti S."/>
            <person name="Shin M."/>
            <person name="Vergez L."/>
            <person name="Schmutz J."/>
            <person name="Larimer F."/>
            <person name="Land M."/>
            <person name="Hauser L."/>
            <person name="Kyrpides N."/>
            <person name="Kim E."/>
            <person name="Meeks J.C."/>
            <person name="Elhai J."/>
            <person name="Campbell E.L."/>
            <person name="Thiel T."/>
            <person name="Longmire J."/>
            <person name="Potts M."/>
            <person name="Atlas R."/>
        </authorList>
    </citation>
    <scope>NUCLEOTIDE SEQUENCE [LARGE SCALE GENOMIC DNA]</scope>
    <source>
        <strain evidence="8">ATCC 29133 / PCC 73102</strain>
    </source>
</reference>
<evidence type="ECO:0000313" key="8">
    <source>
        <dbReference type="Proteomes" id="UP000001191"/>
    </source>
</evidence>
<evidence type="ECO:0000256" key="1">
    <source>
        <dbReference type="ARBA" id="ARBA00001957"/>
    </source>
</evidence>
<dbReference type="Gene3D" id="2.30.38.10">
    <property type="entry name" value="Luciferase, Domain 3"/>
    <property type="match status" value="1"/>
</dbReference>
<dbReference type="InterPro" id="IPR020845">
    <property type="entry name" value="AMP-binding_CS"/>
</dbReference>
<sequence length="1531" mass="171664">MQKQIHGFQLSPQQKRLWLLQKDSQYYQVYGAILLEGNLQLEILKAALHQVVNRYEILRTTFHQTRGIKIPIQVINEPTLLSLSEYSWENKEALGLEIEKLFQSGIQQSFDWEKGPLLQTTFTTLSPKKHLLLVSLPALCADSPTLNNLVCELSKCYAACLRGETVIEQPLQYAEIAEWQNELLKAGDVELETDYWGKLDISSLSGLRLPFANQQTENSKFEPKWFSREIAPDLVAKINAITHGKKINKDVFFITCWQILLWRLTEQSDIVIGTVNDGRSYEELQESLGLIVKYLPLRCHLEDSYKFNNLLVQVAETIKEISEWQESFSWEKSVESGNSLEQLFFPFCFDFESLSAKHFAGDVYFSIYQQYTCVDKFQVKLTCVSRNDSIAAEFHYDANVLALEDIQRLANQFETLLTSVVKNPGGAIATFDIISPIERQQLLAEFNNSQTTILPYQCIHHWFELQSDRTPENIAVRFQTQQLTYAELNARANQLAHYLQKLGVGSEVLVGICVERSLEMVIGVLGILKAGGAYVPIDPIYPKERQAFILGDTQALVLLTQQSLVAEIPTEGIKVICLDTDWEVIANECPENPVSQTTALNLAYVIYTSGSTGKPKGTLIPHQGLVNYLNWCTQAYAVEQGDGTLVHSSLAFDLTITSLFSPLLVGCRVDLLPEDQGIETLSNSLLHHSNLSLVKITPVHLELLNQQISPKEASGRTRAFIIGGENLLVNSISFWQKAAPDTMLVNEYGPTETVVGCCIYKVPSSEQLSGSVPIGQPIANTKLYVLNPHCQLVPIGMVGELYIGGLGVARGYLNRPELTAEKFVPNPFTNEPGERLYKTGDLVRYRPDGTLEFLGRCDDQVKIRGFRIELGEIESVLSEYSGVQETVVIARQDVPGNQRLVAYIVWNHESPSLSDLRSFLKQKLPEYMMPSALISLKALPLTSNGKVDRRALPAPDTTRPELEATYAAPRTAVEEILAQIWSQVLGVDRVGVYDNFFDLGGDSILSIQAIAKAKQTGIQLTTSQIFDRQTIAELAAVAGNTPTIQAQQEAIVGSLPLTPIQSWFLAQNQPDSHHWNQSIQLEVNQELDPSIVEQALQQLLIHHDALRLRFMQTESGWQQFNASPDEVLSFIRLDLSALSSEKQESAIEEATETVQASLNLSSGPLLKVAFFELGVQKSARMLVVMHHLVVDGVSWRILLDALYTLCQQLSQGEAIKLPLKTTSFQRWSQRLEQYAQSAELKQELPYWLSESRKYISSLPMDNERGDNLMASAETVSVKLSAEETKALLQELPQVYLTQINDLLITAVAQTLAQWNGERISTGDASRSLLIDLEGHGREDIFDDMDLSLTVGWFTTIFPVVLELGEEIYPENTLKSVKEQLRKIPNQGIGYGVLRYMSEDVEIVEQLQALPQAQVIFNYLGQLDRIIPENSEFRLSHLIPGLNRSPRGSMSHLLECIGFVMGGRLQIDWIYSKNIYQRATIEGLAQGCVEVLRALIVRSQSPDAFGYTPSDFPDVELSQEKLEKAFAEIDFS</sequence>
<feature type="domain" description="Carrier" evidence="6">
    <location>
        <begin position="968"/>
        <end position="1042"/>
    </location>
</feature>
<dbReference type="Gene3D" id="3.30.559.30">
    <property type="entry name" value="Nonribosomal peptide synthetase, condensation domain"/>
    <property type="match status" value="2"/>
</dbReference>
<reference evidence="7 8" key="2">
    <citation type="journal article" date="2013" name="Plant Physiol.">
        <title>A Nostoc punctiforme Sugar Transporter Necessary to Establish a Cyanobacterium-Plant Symbiosis.</title>
        <authorList>
            <person name="Ekman M."/>
            <person name="Picossi S."/>
            <person name="Campbell E.L."/>
            <person name="Meeks J.C."/>
            <person name="Flores E."/>
        </authorList>
    </citation>
    <scope>NUCLEOTIDE SEQUENCE [LARGE SCALE GENOMIC DNA]</scope>
    <source>
        <strain evidence="8">ATCC 29133 / PCC 73102</strain>
    </source>
</reference>
<dbReference type="NCBIfam" id="TIGR01720">
    <property type="entry name" value="NRPS-para261"/>
    <property type="match status" value="1"/>
</dbReference>
<dbReference type="GO" id="GO:0043041">
    <property type="term" value="P:amino acid activation for nonribosomal peptide biosynthetic process"/>
    <property type="evidence" value="ECO:0007669"/>
    <property type="project" value="UniProtKB-ARBA"/>
</dbReference>
<keyword evidence="7" id="KW-0413">Isomerase</keyword>
<dbReference type="InterPro" id="IPR000873">
    <property type="entry name" value="AMP-dep_synth/lig_dom"/>
</dbReference>
<dbReference type="InterPro" id="IPR036736">
    <property type="entry name" value="ACP-like_sf"/>
</dbReference>
<accession>B2J0Z6</accession>
<dbReference type="FunFam" id="3.40.50.12780:FF:000012">
    <property type="entry name" value="Non-ribosomal peptide synthetase"/>
    <property type="match status" value="1"/>
</dbReference>
<dbReference type="InterPro" id="IPR006162">
    <property type="entry name" value="Ppantetheine_attach_site"/>
</dbReference>
<dbReference type="SUPFAM" id="SSF56801">
    <property type="entry name" value="Acetyl-CoA synthetase-like"/>
    <property type="match status" value="1"/>
</dbReference>
<dbReference type="InterPro" id="IPR001242">
    <property type="entry name" value="Condensation_dom"/>
</dbReference>
<dbReference type="RefSeq" id="WP_012409821.1">
    <property type="nucleotide sequence ID" value="NC_010628.1"/>
</dbReference>
<dbReference type="Pfam" id="PF13193">
    <property type="entry name" value="AMP-binding_C"/>
    <property type="match status" value="1"/>
</dbReference>
<evidence type="ECO:0000259" key="6">
    <source>
        <dbReference type="PROSITE" id="PS50075"/>
    </source>
</evidence>
<dbReference type="CDD" id="cd05930">
    <property type="entry name" value="A_NRPS"/>
    <property type="match status" value="1"/>
</dbReference>
<dbReference type="OrthoDB" id="9757538at2"/>
<dbReference type="InterPro" id="IPR010060">
    <property type="entry name" value="NRPS_synth"/>
</dbReference>
<dbReference type="KEGG" id="npu:Npun_R3436"/>
<dbReference type="EnsemblBacteria" id="ACC81847">
    <property type="protein sequence ID" value="ACC81847"/>
    <property type="gene ID" value="Npun_R3436"/>
</dbReference>
<evidence type="ECO:0000256" key="3">
    <source>
        <dbReference type="ARBA" id="ARBA00022450"/>
    </source>
</evidence>
<proteinExistence type="inferred from homology"/>
<dbReference type="NCBIfam" id="TIGR01733">
    <property type="entry name" value="AA-adenyl-dom"/>
    <property type="match status" value="1"/>
</dbReference>
<keyword evidence="4" id="KW-0597">Phosphoprotein</keyword>
<dbReference type="GO" id="GO:0008881">
    <property type="term" value="F:glutamate racemase activity"/>
    <property type="evidence" value="ECO:0007669"/>
    <property type="project" value="UniProtKB-EC"/>
</dbReference>
<dbReference type="Pfam" id="PF00668">
    <property type="entry name" value="Condensation"/>
    <property type="match status" value="2"/>
</dbReference>
<evidence type="ECO:0000256" key="2">
    <source>
        <dbReference type="ARBA" id="ARBA00006432"/>
    </source>
</evidence>
<dbReference type="FunFam" id="3.40.50.980:FF:000001">
    <property type="entry name" value="Non-ribosomal peptide synthetase"/>
    <property type="match status" value="1"/>
</dbReference>
<dbReference type="EC" id="5.1.1.3" evidence="7"/>
<dbReference type="PANTHER" id="PTHR45398:SF1">
    <property type="entry name" value="ENZYME, PUTATIVE (JCVI)-RELATED"/>
    <property type="match status" value="1"/>
</dbReference>
<comment type="similarity">
    <text evidence="2">Belongs to the ATP-dependent AMP-binding enzyme family.</text>
</comment>
<dbReference type="PROSITE" id="PS00455">
    <property type="entry name" value="AMP_BINDING"/>
    <property type="match status" value="1"/>
</dbReference>
<evidence type="ECO:0000256" key="5">
    <source>
        <dbReference type="ARBA" id="ARBA00023194"/>
    </source>
</evidence>
<dbReference type="InterPro" id="IPR009081">
    <property type="entry name" value="PP-bd_ACP"/>
</dbReference>
<protein>
    <submittedName>
        <fullName evidence="7">Amino acid adenylation domain protein</fullName>
        <ecNumber evidence="7">5.1.1.3</ecNumber>
    </submittedName>
</protein>
<dbReference type="GO" id="GO:0008610">
    <property type="term" value="P:lipid biosynthetic process"/>
    <property type="evidence" value="ECO:0007669"/>
    <property type="project" value="UniProtKB-ARBA"/>
</dbReference>
<dbReference type="Pfam" id="PF00501">
    <property type="entry name" value="AMP-binding"/>
    <property type="match status" value="1"/>
</dbReference>
<dbReference type="Gene3D" id="3.30.559.10">
    <property type="entry name" value="Chloramphenicol acetyltransferase-like domain"/>
    <property type="match status" value="2"/>
</dbReference>
<comment type="cofactor">
    <cofactor evidence="1">
        <name>pantetheine 4'-phosphate</name>
        <dbReference type="ChEBI" id="CHEBI:47942"/>
    </cofactor>
</comment>
<keyword evidence="3" id="KW-0596">Phosphopantetheine</keyword>
<dbReference type="Gene3D" id="1.10.1200.10">
    <property type="entry name" value="ACP-like"/>
    <property type="match status" value="1"/>
</dbReference>
<keyword evidence="8" id="KW-1185">Reference proteome</keyword>